<reference evidence="1" key="1">
    <citation type="submission" date="2014-12" db="EMBL/GenBank/DDBJ databases">
        <title>Insight into the proteome of Arion vulgaris.</title>
        <authorList>
            <person name="Aradska J."/>
            <person name="Bulat T."/>
            <person name="Smidak R."/>
            <person name="Sarate P."/>
            <person name="Gangsoo J."/>
            <person name="Sialana F."/>
            <person name="Bilban M."/>
            <person name="Lubec G."/>
        </authorList>
    </citation>
    <scope>NUCLEOTIDE SEQUENCE</scope>
    <source>
        <tissue evidence="1">Skin</tissue>
    </source>
</reference>
<gene>
    <name evidence="1" type="primary">ORF47535</name>
</gene>
<evidence type="ECO:0000313" key="1">
    <source>
        <dbReference type="EMBL" id="CEK63208.1"/>
    </source>
</evidence>
<dbReference type="EMBL" id="HACG01016343">
    <property type="protein sequence ID" value="CEK63208.1"/>
    <property type="molecule type" value="Transcribed_RNA"/>
</dbReference>
<accession>A0A0B6Z3S1</accession>
<proteinExistence type="predicted"/>
<dbReference type="AlphaFoldDB" id="A0A0B6Z3S1"/>
<sequence length="69" mass="7892">MWSFYNFNPVNRAKSIVLYRLKLLSHSSYLTSASSGHICHYGSFMADSLGGLDYCSRWTFIYADIPECV</sequence>
<organism evidence="1">
    <name type="scientific">Arion vulgaris</name>
    <dbReference type="NCBI Taxonomy" id="1028688"/>
    <lineage>
        <taxon>Eukaryota</taxon>
        <taxon>Metazoa</taxon>
        <taxon>Spiralia</taxon>
        <taxon>Lophotrochozoa</taxon>
        <taxon>Mollusca</taxon>
        <taxon>Gastropoda</taxon>
        <taxon>Heterobranchia</taxon>
        <taxon>Euthyneura</taxon>
        <taxon>Panpulmonata</taxon>
        <taxon>Eupulmonata</taxon>
        <taxon>Stylommatophora</taxon>
        <taxon>Helicina</taxon>
        <taxon>Arionoidea</taxon>
        <taxon>Arionidae</taxon>
        <taxon>Arion</taxon>
    </lineage>
</organism>
<protein>
    <submittedName>
        <fullName evidence="1">Uncharacterized protein</fullName>
    </submittedName>
</protein>
<name>A0A0B6Z3S1_9EUPU</name>